<reference evidence="1 2" key="1">
    <citation type="submission" date="2020-09" db="EMBL/GenBank/DDBJ databases">
        <title>De no assembly of potato wild relative species, Solanum commersonii.</title>
        <authorList>
            <person name="Cho K."/>
        </authorList>
    </citation>
    <scope>NUCLEOTIDE SEQUENCE [LARGE SCALE GENOMIC DNA]</scope>
    <source>
        <strain evidence="1">LZ3.2</strain>
        <tissue evidence="1">Leaf</tissue>
    </source>
</reference>
<proteinExistence type="predicted"/>
<accession>A0A9J5ZGZ0</accession>
<keyword evidence="2" id="KW-1185">Reference proteome</keyword>
<dbReference type="OrthoDB" id="1328196at2759"/>
<organism evidence="1 2">
    <name type="scientific">Solanum commersonii</name>
    <name type="common">Commerson's wild potato</name>
    <name type="synonym">Commerson's nightshade</name>
    <dbReference type="NCBI Taxonomy" id="4109"/>
    <lineage>
        <taxon>Eukaryota</taxon>
        <taxon>Viridiplantae</taxon>
        <taxon>Streptophyta</taxon>
        <taxon>Embryophyta</taxon>
        <taxon>Tracheophyta</taxon>
        <taxon>Spermatophyta</taxon>
        <taxon>Magnoliopsida</taxon>
        <taxon>eudicotyledons</taxon>
        <taxon>Gunneridae</taxon>
        <taxon>Pentapetalae</taxon>
        <taxon>asterids</taxon>
        <taxon>lamiids</taxon>
        <taxon>Solanales</taxon>
        <taxon>Solanaceae</taxon>
        <taxon>Solanoideae</taxon>
        <taxon>Solaneae</taxon>
        <taxon>Solanum</taxon>
    </lineage>
</organism>
<protein>
    <submittedName>
        <fullName evidence="1">Uncharacterized protein</fullName>
    </submittedName>
</protein>
<evidence type="ECO:0000313" key="2">
    <source>
        <dbReference type="Proteomes" id="UP000824120"/>
    </source>
</evidence>
<dbReference type="PANTHER" id="PTHR34194:SF28">
    <property type="entry name" value="OVULE PROTEIN"/>
    <property type="match status" value="1"/>
</dbReference>
<sequence length="90" mass="10570">MREARLRWFGHVNWRYAEAPMSKCERLVVMGFRRGSGSGVNQEIKRAGPDKDKKLNIMRGFFFWLEHLTQQDAFQPWEDAECLRTLPGSP</sequence>
<dbReference type="EMBL" id="JACXVP010000004">
    <property type="protein sequence ID" value="KAG5611946.1"/>
    <property type="molecule type" value="Genomic_DNA"/>
</dbReference>
<dbReference type="Proteomes" id="UP000824120">
    <property type="component" value="Chromosome 4"/>
</dbReference>
<comment type="caution">
    <text evidence="1">The sequence shown here is derived from an EMBL/GenBank/DDBJ whole genome shotgun (WGS) entry which is preliminary data.</text>
</comment>
<evidence type="ECO:0000313" key="1">
    <source>
        <dbReference type="EMBL" id="KAG5611946.1"/>
    </source>
</evidence>
<gene>
    <name evidence="1" type="ORF">H5410_023227</name>
</gene>
<dbReference type="AlphaFoldDB" id="A0A9J5ZGZ0"/>
<name>A0A9J5ZGZ0_SOLCO</name>
<dbReference type="PANTHER" id="PTHR34194">
    <property type="entry name" value="F14J8.16 PROTEIN"/>
    <property type="match status" value="1"/>
</dbReference>